<dbReference type="Gene3D" id="1.10.10.60">
    <property type="entry name" value="Homeodomain-like"/>
    <property type="match status" value="2"/>
</dbReference>
<dbReference type="InterPro" id="IPR003313">
    <property type="entry name" value="AraC-bd"/>
</dbReference>
<accession>F5Y512</accession>
<dbReference type="GO" id="GO:0043565">
    <property type="term" value="F:sequence-specific DNA binding"/>
    <property type="evidence" value="ECO:0007669"/>
    <property type="project" value="InterPro"/>
</dbReference>
<dbReference type="Proteomes" id="UP000008385">
    <property type="component" value="Chromosome"/>
</dbReference>
<feature type="domain" description="HTH araC/xylS-type" evidence="4">
    <location>
        <begin position="173"/>
        <end position="270"/>
    </location>
</feature>
<dbReference type="SMART" id="SM00342">
    <property type="entry name" value="HTH_ARAC"/>
    <property type="match status" value="1"/>
</dbReference>
<evidence type="ECO:0000256" key="2">
    <source>
        <dbReference type="ARBA" id="ARBA00023125"/>
    </source>
</evidence>
<dbReference type="InterPro" id="IPR037923">
    <property type="entry name" value="HTH-like"/>
</dbReference>
<evidence type="ECO:0000313" key="6">
    <source>
        <dbReference type="Proteomes" id="UP000008385"/>
    </source>
</evidence>
<dbReference type="GO" id="GO:0003700">
    <property type="term" value="F:DNA-binding transcription factor activity"/>
    <property type="evidence" value="ECO:0007669"/>
    <property type="project" value="InterPro"/>
</dbReference>
<gene>
    <name evidence="5" type="ordered locus">Rta_27500</name>
</gene>
<dbReference type="HOGENOM" id="CLU_000445_88_16_4"/>
<keyword evidence="1" id="KW-0805">Transcription regulation</keyword>
<dbReference type="PANTHER" id="PTHR46796">
    <property type="entry name" value="HTH-TYPE TRANSCRIPTIONAL ACTIVATOR RHAS-RELATED"/>
    <property type="match status" value="1"/>
</dbReference>
<dbReference type="AlphaFoldDB" id="F5Y512"/>
<dbReference type="SUPFAM" id="SSF46689">
    <property type="entry name" value="Homeodomain-like"/>
    <property type="match status" value="2"/>
</dbReference>
<organism evidence="5 6">
    <name type="scientific">Ramlibacter tataouinensis (strain ATCC BAA-407 / DSM 14655 / LMG 21543 / TTB310)</name>
    <dbReference type="NCBI Taxonomy" id="365046"/>
    <lineage>
        <taxon>Bacteria</taxon>
        <taxon>Pseudomonadati</taxon>
        <taxon>Pseudomonadota</taxon>
        <taxon>Betaproteobacteria</taxon>
        <taxon>Burkholderiales</taxon>
        <taxon>Comamonadaceae</taxon>
        <taxon>Ramlibacter</taxon>
    </lineage>
</organism>
<dbReference type="SUPFAM" id="SSF51215">
    <property type="entry name" value="Regulatory protein AraC"/>
    <property type="match status" value="1"/>
</dbReference>
<keyword evidence="2" id="KW-0238">DNA-binding</keyword>
<dbReference type="RefSeq" id="WP_013902083.1">
    <property type="nucleotide sequence ID" value="NC_015677.1"/>
</dbReference>
<keyword evidence="3" id="KW-0804">Transcription</keyword>
<evidence type="ECO:0000313" key="5">
    <source>
        <dbReference type="EMBL" id="AEG93852.1"/>
    </source>
</evidence>
<dbReference type="PROSITE" id="PS01124">
    <property type="entry name" value="HTH_ARAC_FAMILY_2"/>
    <property type="match status" value="1"/>
</dbReference>
<sequence length="278" mass="29471">MALASPPLHHCRVFATPWPGVYATHTDSGRHFGRHSHATFGFGLLEAGAQHSASGRGAVQAYAGDLMTTNPGEVHDGRPLGTPSRRWRMLHLPAQVLAATAGVPAEVALTRPVLRDPALGRAVRRLLDSVEGWAAGRCEALACEEALVGACAGLLAGHGTIAPVLAADAAPVARARERLADDLAQPPSLAELAALAGLGRFQLLRRFRQAYGVTPHAWLQQQRAERARGLIARGLPLAQAAAASGFADQSHMTRLFTRQFGFTPGAWRRAAAPLTRPQ</sequence>
<name>F5Y512_RAMTT</name>
<dbReference type="InterPro" id="IPR018060">
    <property type="entry name" value="HTH_AraC"/>
</dbReference>
<evidence type="ECO:0000256" key="1">
    <source>
        <dbReference type="ARBA" id="ARBA00023015"/>
    </source>
</evidence>
<dbReference type="STRING" id="365046.Rta_27500"/>
<dbReference type="PANTHER" id="PTHR46796:SF2">
    <property type="entry name" value="TRANSCRIPTIONAL REGULATORY PROTEIN"/>
    <property type="match status" value="1"/>
</dbReference>
<keyword evidence="6" id="KW-1185">Reference proteome</keyword>
<dbReference type="Pfam" id="PF02311">
    <property type="entry name" value="AraC_binding"/>
    <property type="match status" value="1"/>
</dbReference>
<reference evidence="5 6" key="2">
    <citation type="journal article" date="2011" name="PLoS ONE">
        <title>The Cyst-Dividing Bacterium Ramlibacter tataouinensis TTB310 Genome Reveals a Well-Stocked Toolbox for Adaptation to a Desert Environment.</title>
        <authorList>
            <person name="De Luca G."/>
            <person name="Barakat M."/>
            <person name="Ortet P."/>
            <person name="Fochesato S."/>
            <person name="Jourlin-Castelli C."/>
            <person name="Ansaldi M."/>
            <person name="Py B."/>
            <person name="Fichant G."/>
            <person name="Coutinho P.M."/>
            <person name="Voulhoux R."/>
            <person name="Bastien O."/>
            <person name="Marechal E."/>
            <person name="Henrissat B."/>
            <person name="Quentin Y."/>
            <person name="Noirot P."/>
            <person name="Filloux A."/>
            <person name="Mejean V."/>
            <person name="Dubow M.S."/>
            <person name="Barras F."/>
            <person name="Barbe V."/>
            <person name="Weissenbach J."/>
            <person name="Mihalcescu I."/>
            <person name="Vermeglio A."/>
            <person name="Achouak W."/>
            <person name="Heulin T."/>
        </authorList>
    </citation>
    <scope>NUCLEOTIDE SEQUENCE [LARGE SCALE GENOMIC DNA]</scope>
    <source>
        <strain evidence="6">ATCC BAA-407 / DSM 14655 / LMG 21543 / TTB310</strain>
    </source>
</reference>
<evidence type="ECO:0000256" key="3">
    <source>
        <dbReference type="ARBA" id="ARBA00023163"/>
    </source>
</evidence>
<protein>
    <submittedName>
        <fullName evidence="5">Transcriptional regulator, AraC family-like protein</fullName>
    </submittedName>
</protein>
<evidence type="ECO:0000259" key="4">
    <source>
        <dbReference type="PROSITE" id="PS01124"/>
    </source>
</evidence>
<dbReference type="KEGG" id="rta:Rta_27500"/>
<proteinExistence type="predicted"/>
<dbReference type="EMBL" id="CP000245">
    <property type="protein sequence ID" value="AEG93852.1"/>
    <property type="molecule type" value="Genomic_DNA"/>
</dbReference>
<reference evidence="6" key="1">
    <citation type="submission" date="2006-01" db="EMBL/GenBank/DDBJ databases">
        <title>Genome of the cyst-dividing bacterium Ramlibacter tataouinensis.</title>
        <authorList>
            <person name="Barakat M."/>
            <person name="Ortet P."/>
            <person name="De Luca G."/>
            <person name="Jourlin-Castelli C."/>
            <person name="Ansaldi M."/>
            <person name="Py B."/>
            <person name="Fichant G."/>
            <person name="Coutinho P."/>
            <person name="Voulhoux R."/>
            <person name="Bastien O."/>
            <person name="Roy S."/>
            <person name="Marechal E."/>
            <person name="Henrissat B."/>
            <person name="Quentin Y."/>
            <person name="Noirot P."/>
            <person name="Filloux A."/>
            <person name="Mejean V."/>
            <person name="DuBow M."/>
            <person name="Barras F."/>
            <person name="Heulin T."/>
        </authorList>
    </citation>
    <scope>NUCLEOTIDE SEQUENCE [LARGE SCALE GENOMIC DNA]</scope>
    <source>
        <strain evidence="6">ATCC BAA-407 / DSM 14655 / LMG 21543 / TTB310</strain>
    </source>
</reference>
<dbReference type="eggNOG" id="COG2207">
    <property type="taxonomic scope" value="Bacteria"/>
</dbReference>
<dbReference type="PATRIC" id="fig|365046.3.peg.2815"/>
<dbReference type="Pfam" id="PF12833">
    <property type="entry name" value="HTH_18"/>
    <property type="match status" value="1"/>
</dbReference>
<dbReference type="OrthoDB" id="3631840at2"/>
<dbReference type="InterPro" id="IPR050204">
    <property type="entry name" value="AraC_XylS_family_regulators"/>
</dbReference>
<dbReference type="InterPro" id="IPR009057">
    <property type="entry name" value="Homeodomain-like_sf"/>
</dbReference>